<protein>
    <submittedName>
        <fullName evidence="1">Uncharacterized protein</fullName>
    </submittedName>
</protein>
<dbReference type="EMBL" id="CM046388">
    <property type="protein sequence ID" value="KAI8571323.1"/>
    <property type="molecule type" value="Genomic_DNA"/>
</dbReference>
<sequence>MKAVFPGLQKHMGSCQTCHITKRRHGSEKRRQLTYHVEGSRMFCTSGFRANRSRRRYYRPNKRRAAWGSVLPNKRSLGRTNHQEQVEDVHHIFENYMMSRYVRYSRYYLCSRRSMMKIIPEGMYDSEKWASDYVEVRGNYEFPPGQDDHVYVAKERGNPNTTKINKNQLRLAKDCSLADSLLTIPREERDASTILQYDATYGGRIKRKGAEGSGKRKSPIVDLPELPEDQLPNPDKPLRGTRAKEEAERKKAGASGASGSAPKPSVPAKKATPDAIPHKHPASPPTSTDKPTKRFKVTTKKASAAAGKSSTAEGQGVEGQPKGKGAEGETQDDDAIWAPSFVTPRNKQILRTDSLIEDPSLGFTLHAGLRLPRDIAAQGSLKTALNDYYYFAGRVSFL</sequence>
<proteinExistence type="predicted"/>
<evidence type="ECO:0000313" key="1">
    <source>
        <dbReference type="EMBL" id="KAI8571323.1"/>
    </source>
</evidence>
<gene>
    <name evidence="1" type="ORF">RHMOL_Rhmol01G0110800</name>
</gene>
<name>A0ACC0PZY3_RHOML</name>
<accession>A0ACC0PZY3</accession>
<reference evidence="1" key="1">
    <citation type="submission" date="2022-02" db="EMBL/GenBank/DDBJ databases">
        <title>Plant Genome Project.</title>
        <authorList>
            <person name="Zhang R.-G."/>
        </authorList>
    </citation>
    <scope>NUCLEOTIDE SEQUENCE</scope>
    <source>
        <strain evidence="1">AT1</strain>
    </source>
</reference>
<keyword evidence="2" id="KW-1185">Reference proteome</keyword>
<comment type="caution">
    <text evidence="1">The sequence shown here is derived from an EMBL/GenBank/DDBJ whole genome shotgun (WGS) entry which is preliminary data.</text>
</comment>
<organism evidence="1 2">
    <name type="scientific">Rhododendron molle</name>
    <name type="common">Chinese azalea</name>
    <name type="synonym">Azalea mollis</name>
    <dbReference type="NCBI Taxonomy" id="49168"/>
    <lineage>
        <taxon>Eukaryota</taxon>
        <taxon>Viridiplantae</taxon>
        <taxon>Streptophyta</taxon>
        <taxon>Embryophyta</taxon>
        <taxon>Tracheophyta</taxon>
        <taxon>Spermatophyta</taxon>
        <taxon>Magnoliopsida</taxon>
        <taxon>eudicotyledons</taxon>
        <taxon>Gunneridae</taxon>
        <taxon>Pentapetalae</taxon>
        <taxon>asterids</taxon>
        <taxon>Ericales</taxon>
        <taxon>Ericaceae</taxon>
        <taxon>Ericoideae</taxon>
        <taxon>Rhodoreae</taxon>
        <taxon>Rhododendron</taxon>
    </lineage>
</organism>
<evidence type="ECO:0000313" key="2">
    <source>
        <dbReference type="Proteomes" id="UP001062846"/>
    </source>
</evidence>
<dbReference type="Proteomes" id="UP001062846">
    <property type="component" value="Chromosome 1"/>
</dbReference>